<reference evidence="7 8" key="1">
    <citation type="submission" date="2016-10" db="EMBL/GenBank/DDBJ databases">
        <authorList>
            <person name="de Groot N.N."/>
        </authorList>
    </citation>
    <scope>NUCLEOTIDE SEQUENCE [LARGE SCALE GENOMIC DNA]</scope>
    <source>
        <strain evidence="7 8">ASO4-2</strain>
    </source>
</reference>
<dbReference type="HAMAP" id="MF_00340">
    <property type="entry name" value="Ribosomal_bL32"/>
    <property type="match status" value="1"/>
</dbReference>
<keyword evidence="2 5" id="KW-0689">Ribosomal protein</keyword>
<comment type="similarity">
    <text evidence="1 5">Belongs to the bacterial ribosomal protein bL32 family.</text>
</comment>
<dbReference type="OrthoDB" id="9801927at2"/>
<name>A0A1G6DX60_9BACT</name>
<dbReference type="InterPro" id="IPR044957">
    <property type="entry name" value="Ribosomal_bL32_bact"/>
</dbReference>
<organism evidence="7 8">
    <name type="scientific">Desulfonatronum thiosulfatophilum</name>
    <dbReference type="NCBI Taxonomy" id="617002"/>
    <lineage>
        <taxon>Bacteria</taxon>
        <taxon>Pseudomonadati</taxon>
        <taxon>Thermodesulfobacteriota</taxon>
        <taxon>Desulfovibrionia</taxon>
        <taxon>Desulfovibrionales</taxon>
        <taxon>Desulfonatronaceae</taxon>
        <taxon>Desulfonatronum</taxon>
    </lineage>
</organism>
<feature type="compositionally biased region" description="Basic residues" evidence="6">
    <location>
        <begin position="1"/>
        <end position="16"/>
    </location>
</feature>
<evidence type="ECO:0000256" key="3">
    <source>
        <dbReference type="ARBA" id="ARBA00023274"/>
    </source>
</evidence>
<dbReference type="AlphaFoldDB" id="A0A1G6DX60"/>
<dbReference type="GO" id="GO:0006412">
    <property type="term" value="P:translation"/>
    <property type="evidence" value="ECO:0007669"/>
    <property type="project" value="UniProtKB-UniRule"/>
</dbReference>
<evidence type="ECO:0000313" key="8">
    <source>
        <dbReference type="Proteomes" id="UP000198771"/>
    </source>
</evidence>
<proteinExistence type="inferred from homology"/>
<dbReference type="RefSeq" id="WP_092122088.1">
    <property type="nucleotide sequence ID" value="NZ_FMXO01000014.1"/>
</dbReference>
<evidence type="ECO:0000256" key="4">
    <source>
        <dbReference type="ARBA" id="ARBA00035178"/>
    </source>
</evidence>
<evidence type="ECO:0000256" key="6">
    <source>
        <dbReference type="SAM" id="MobiDB-lite"/>
    </source>
</evidence>
<dbReference type="PANTHER" id="PTHR35534">
    <property type="entry name" value="50S RIBOSOMAL PROTEIN L32"/>
    <property type="match status" value="1"/>
</dbReference>
<dbReference type="InterPro" id="IPR002677">
    <property type="entry name" value="Ribosomal_bL32"/>
</dbReference>
<dbReference type="SUPFAM" id="SSF57829">
    <property type="entry name" value="Zn-binding ribosomal proteins"/>
    <property type="match status" value="1"/>
</dbReference>
<accession>A0A1G6DX60</accession>
<sequence length="63" mass="6962">MALPKKKTSRSKRGMRRSHDSVAIPNPIYCECGELALSHRICSACGSYKGTQRIAVKEPDAEK</sequence>
<dbReference type="InterPro" id="IPR011332">
    <property type="entry name" value="Ribosomal_zn-bd"/>
</dbReference>
<evidence type="ECO:0000256" key="1">
    <source>
        <dbReference type="ARBA" id="ARBA00008560"/>
    </source>
</evidence>
<dbReference type="STRING" id="617002.SAMN05660653_02435"/>
<evidence type="ECO:0000313" key="7">
    <source>
        <dbReference type="EMBL" id="SDB49700.1"/>
    </source>
</evidence>
<dbReference type="NCBIfam" id="TIGR01031">
    <property type="entry name" value="rpmF_bact"/>
    <property type="match status" value="1"/>
</dbReference>
<dbReference type="Proteomes" id="UP000198771">
    <property type="component" value="Unassembled WGS sequence"/>
</dbReference>
<evidence type="ECO:0000256" key="5">
    <source>
        <dbReference type="HAMAP-Rule" id="MF_00340"/>
    </source>
</evidence>
<dbReference type="PANTHER" id="PTHR35534:SF1">
    <property type="entry name" value="LARGE RIBOSOMAL SUBUNIT PROTEIN BL32"/>
    <property type="match status" value="1"/>
</dbReference>
<dbReference type="GO" id="GO:0015934">
    <property type="term" value="C:large ribosomal subunit"/>
    <property type="evidence" value="ECO:0007669"/>
    <property type="project" value="InterPro"/>
</dbReference>
<keyword evidence="8" id="KW-1185">Reference proteome</keyword>
<evidence type="ECO:0000256" key="2">
    <source>
        <dbReference type="ARBA" id="ARBA00022980"/>
    </source>
</evidence>
<dbReference type="EMBL" id="FMXO01000014">
    <property type="protein sequence ID" value="SDB49700.1"/>
    <property type="molecule type" value="Genomic_DNA"/>
</dbReference>
<gene>
    <name evidence="5" type="primary">rpmF</name>
    <name evidence="7" type="ORF">SAMN05660653_02435</name>
</gene>
<dbReference type="Pfam" id="PF01783">
    <property type="entry name" value="Ribosomal_L32p"/>
    <property type="match status" value="1"/>
</dbReference>
<feature type="region of interest" description="Disordered" evidence="6">
    <location>
        <begin position="1"/>
        <end position="20"/>
    </location>
</feature>
<dbReference type="Gene3D" id="1.20.5.640">
    <property type="entry name" value="Single helix bin"/>
    <property type="match status" value="1"/>
</dbReference>
<dbReference type="GO" id="GO:0003735">
    <property type="term" value="F:structural constituent of ribosome"/>
    <property type="evidence" value="ECO:0007669"/>
    <property type="project" value="InterPro"/>
</dbReference>
<protein>
    <recommendedName>
        <fullName evidence="4 5">Large ribosomal subunit protein bL32</fullName>
    </recommendedName>
</protein>
<keyword evidence="3 5" id="KW-0687">Ribonucleoprotein</keyword>